<proteinExistence type="predicted"/>
<reference evidence="1" key="1">
    <citation type="journal article" date="2012" name="J. Bacteriol.">
        <title>Genome sequences of type strains of seven species of the marine bacterium Pseudoalteromonas.</title>
        <authorList>
            <person name="Xie B.B."/>
            <person name="Shu Y.L."/>
            <person name="Qin Q.L."/>
            <person name="Rong J.C."/>
            <person name="Zhang X.Y."/>
            <person name="Chen X.L."/>
            <person name="Shi M."/>
            <person name="He H.L."/>
            <person name="Zhou B.C."/>
            <person name="Zhang Y.Z."/>
        </authorList>
    </citation>
    <scope>NUCLEOTIDE SEQUENCE</scope>
    <source>
        <strain evidence="1">DSM 8771</strain>
    </source>
</reference>
<gene>
    <name evidence="1" type="ORF">PCIT_b0978</name>
</gene>
<organism evidence="1 2">
    <name type="scientific">Pseudoalteromonas citrea</name>
    <dbReference type="NCBI Taxonomy" id="43655"/>
    <lineage>
        <taxon>Bacteria</taxon>
        <taxon>Pseudomonadati</taxon>
        <taxon>Pseudomonadota</taxon>
        <taxon>Gammaproteobacteria</taxon>
        <taxon>Alteromonadales</taxon>
        <taxon>Pseudoalteromonadaceae</taxon>
        <taxon>Pseudoalteromonas</taxon>
    </lineage>
</organism>
<sequence length="125" mass="13599">MRLIHKYKYKETVMQKLIGLITLLGFSSLVNASDNFVVSTKIYNSEHLVSSPTLTVSPKEEALISVDNLYSFALKLTPEGESTVNLSTKLEVGGESISPSLVVELDQEAKISVGNTALSVIVKKL</sequence>
<reference evidence="1" key="2">
    <citation type="submission" date="2015-03" db="EMBL/GenBank/DDBJ databases">
        <title>Genome sequence of Pseudoalteromonas citrea.</title>
        <authorList>
            <person name="Xie B.-B."/>
            <person name="Rong J.-C."/>
            <person name="Qin Q.-L."/>
            <person name="Zhang Y.-Z."/>
        </authorList>
    </citation>
    <scope>NUCLEOTIDE SEQUENCE</scope>
    <source>
        <strain evidence="1">DSM 8771</strain>
    </source>
</reference>
<dbReference type="AlphaFoldDB" id="A0AAD4FQC3"/>
<protein>
    <submittedName>
        <fullName evidence="1">Uncharacterized protein</fullName>
    </submittedName>
</protein>
<accession>A0AAD4FQC3</accession>
<dbReference type="EMBL" id="AHBZ03000027">
    <property type="protein sequence ID" value="KAF7764883.1"/>
    <property type="molecule type" value="Genomic_DNA"/>
</dbReference>
<name>A0AAD4FQC3_9GAMM</name>
<dbReference type="Proteomes" id="UP000016487">
    <property type="component" value="Unassembled WGS sequence"/>
</dbReference>
<comment type="caution">
    <text evidence="1">The sequence shown here is derived from an EMBL/GenBank/DDBJ whole genome shotgun (WGS) entry which is preliminary data.</text>
</comment>
<evidence type="ECO:0000313" key="1">
    <source>
        <dbReference type="EMBL" id="KAF7764883.1"/>
    </source>
</evidence>
<evidence type="ECO:0000313" key="2">
    <source>
        <dbReference type="Proteomes" id="UP000016487"/>
    </source>
</evidence>